<evidence type="ECO:0000256" key="1">
    <source>
        <dbReference type="SAM" id="MobiDB-lite"/>
    </source>
</evidence>
<name>A0A640VUS9_9RHOB</name>
<organism evidence="2 3">
    <name type="scientific">Roseobacter cerasinus</name>
    <dbReference type="NCBI Taxonomy" id="2602289"/>
    <lineage>
        <taxon>Bacteria</taxon>
        <taxon>Pseudomonadati</taxon>
        <taxon>Pseudomonadota</taxon>
        <taxon>Alphaproteobacteria</taxon>
        <taxon>Rhodobacterales</taxon>
        <taxon>Roseobacteraceae</taxon>
        <taxon>Roseobacter</taxon>
    </lineage>
</organism>
<dbReference type="AlphaFoldDB" id="A0A640VUS9"/>
<sequence length="167" mass="18529">MGLNPLDRLLQNNFIGTVQKISAALDLDAKNLAQTATALDRVYDCRAARARVLRQSAGGSIPRDEARTEMQALRKQMAADLSLAENVLGKVDKRRDNFRLATRKARSEATTSSERAEVSKAERSLQSSQTSYRQSERRVSNVKTASAGSAFIISLNWIIDRVRTLYA</sequence>
<accession>A0A640VUS9</accession>
<gene>
    <name evidence="2" type="ORF">So717_36660</name>
</gene>
<keyword evidence="3" id="KW-1185">Reference proteome</keyword>
<reference evidence="2 3" key="1">
    <citation type="submission" date="2019-12" db="EMBL/GenBank/DDBJ databases">
        <title>Roseobacter cerasinus sp. nov., isolated from seawater around aquaculture.</title>
        <authorList>
            <person name="Muramatsu S."/>
            <person name="Takabe Y."/>
            <person name="Mori K."/>
            <person name="Takaichi S."/>
            <person name="Hanada S."/>
        </authorList>
    </citation>
    <scope>NUCLEOTIDE SEQUENCE [LARGE SCALE GENOMIC DNA]</scope>
    <source>
        <strain evidence="2 3">AI77</strain>
    </source>
</reference>
<dbReference type="EMBL" id="BLIV01000008">
    <property type="protein sequence ID" value="GFE51913.1"/>
    <property type="molecule type" value="Genomic_DNA"/>
</dbReference>
<feature type="compositionally biased region" description="Polar residues" evidence="1">
    <location>
        <begin position="124"/>
        <end position="133"/>
    </location>
</feature>
<dbReference type="Proteomes" id="UP000436522">
    <property type="component" value="Unassembled WGS sequence"/>
</dbReference>
<proteinExistence type="predicted"/>
<evidence type="ECO:0000313" key="3">
    <source>
        <dbReference type="Proteomes" id="UP000436522"/>
    </source>
</evidence>
<feature type="region of interest" description="Disordered" evidence="1">
    <location>
        <begin position="102"/>
        <end position="139"/>
    </location>
</feature>
<feature type="compositionally biased region" description="Basic and acidic residues" evidence="1">
    <location>
        <begin position="114"/>
        <end position="123"/>
    </location>
</feature>
<protein>
    <submittedName>
        <fullName evidence="2">Uncharacterized protein</fullName>
    </submittedName>
</protein>
<evidence type="ECO:0000313" key="2">
    <source>
        <dbReference type="EMBL" id="GFE51913.1"/>
    </source>
</evidence>
<comment type="caution">
    <text evidence="2">The sequence shown here is derived from an EMBL/GenBank/DDBJ whole genome shotgun (WGS) entry which is preliminary data.</text>
</comment>